<dbReference type="InterPro" id="IPR022573">
    <property type="entry name" value="DUF2887"/>
</dbReference>
<dbReference type="PANTHER" id="PTHR35586:SF2">
    <property type="entry name" value="SLL1542 PROTEIN"/>
    <property type="match status" value="1"/>
</dbReference>
<accession>A0A0F3IKL9</accession>
<dbReference type="Pfam" id="PF11103">
    <property type="entry name" value="DUF2887"/>
    <property type="match status" value="1"/>
</dbReference>
<dbReference type="EMBL" id="LAJX01000052">
    <property type="protein sequence ID" value="KJV07227.1"/>
    <property type="molecule type" value="Genomic_DNA"/>
</dbReference>
<evidence type="ECO:0000313" key="2">
    <source>
        <dbReference type="EMBL" id="KJV07227.1"/>
    </source>
</evidence>
<proteinExistence type="predicted"/>
<protein>
    <recommendedName>
        <fullName evidence="1">DUF4351 domain-containing protein</fullName>
    </recommendedName>
</protein>
<evidence type="ECO:0000313" key="3">
    <source>
        <dbReference type="Proteomes" id="UP000033684"/>
    </source>
</evidence>
<organism evidence="2 3">
    <name type="scientific">Methylocucumis oryzae</name>
    <dbReference type="NCBI Taxonomy" id="1632867"/>
    <lineage>
        <taxon>Bacteria</taxon>
        <taxon>Pseudomonadati</taxon>
        <taxon>Pseudomonadota</taxon>
        <taxon>Gammaproteobacteria</taxon>
        <taxon>Methylococcales</taxon>
        <taxon>Methylococcaceae</taxon>
        <taxon>Methylocucumis</taxon>
    </lineage>
</organism>
<dbReference type="InterPro" id="IPR025587">
    <property type="entry name" value="DUF4351"/>
</dbReference>
<dbReference type="AlphaFoldDB" id="A0A0F3IKL9"/>
<feature type="domain" description="DUF4351" evidence="1">
    <location>
        <begin position="222"/>
        <end position="273"/>
    </location>
</feature>
<reference evidence="2 3" key="2">
    <citation type="journal article" date="2016" name="Microb. Ecol.">
        <title>Genome Characteristics of a Novel Type I Methanotroph (Sn10-6) Isolated from a Flooded Indian Rice Field.</title>
        <authorList>
            <person name="Rahalkar M.C."/>
            <person name="Pandit P.S."/>
            <person name="Dhakephalkar P.K."/>
            <person name="Pore S."/>
            <person name="Arora P."/>
            <person name="Kapse N."/>
        </authorList>
    </citation>
    <scope>NUCLEOTIDE SEQUENCE [LARGE SCALE GENOMIC DNA]</scope>
    <source>
        <strain evidence="2 3">Sn10-6</strain>
    </source>
</reference>
<reference evidence="3" key="1">
    <citation type="submission" date="2015-03" db="EMBL/GenBank/DDBJ databases">
        <title>Draft genome sequence of a novel methanotroph (Sn10-6) isolated from flooded ricefield rhizosphere in India.</title>
        <authorList>
            <person name="Pandit P.S."/>
            <person name="Pore S.D."/>
            <person name="Arora P."/>
            <person name="Kapse N.G."/>
            <person name="Dhakephalkar P.K."/>
            <person name="Rahalkar M.C."/>
        </authorList>
    </citation>
    <scope>NUCLEOTIDE SEQUENCE [LARGE SCALE GENOMIC DNA]</scope>
    <source>
        <strain evidence="3">Sn10-6</strain>
    </source>
</reference>
<dbReference type="NCBIfam" id="TIGR01784">
    <property type="entry name" value="T_den_put_tspse"/>
    <property type="match status" value="1"/>
</dbReference>
<sequence>MWRMQKTQDQFSADGYRFQSVELKETAFRIDGVFLPPENSDESPLIFAEVQYYQDPKIYARLLSEVMLYLYQNPTRNDWHAVVIFPERSFDPGIPQHYREFFDSRRIDVVYLQQVSSDNGSIGLQLLRLIELAEAAIPSHITRIKNQLDQQTPTIKETWLELLEMMLIYKLPRLSRDEVRIMLTEILNRELQETRFYQEVFSEGVIAGREEGRQQGQQQGLQEGRQEGEYLILSRILTRRFGALPRWAQVRLINASSEQLENWSERLLDAPDLPTLLNDK</sequence>
<dbReference type="InterPro" id="IPR010106">
    <property type="entry name" value="RpnA"/>
</dbReference>
<evidence type="ECO:0000259" key="1">
    <source>
        <dbReference type="Pfam" id="PF14261"/>
    </source>
</evidence>
<dbReference type="PATRIC" id="fig|1632867.3.peg.4622"/>
<dbReference type="Pfam" id="PF14261">
    <property type="entry name" value="DUF4351"/>
    <property type="match status" value="1"/>
</dbReference>
<dbReference type="Proteomes" id="UP000033684">
    <property type="component" value="Unassembled WGS sequence"/>
</dbReference>
<keyword evidence="3" id="KW-1185">Reference proteome</keyword>
<dbReference type="PANTHER" id="PTHR35586">
    <property type="entry name" value="SLL1691 PROTEIN"/>
    <property type="match status" value="1"/>
</dbReference>
<comment type="caution">
    <text evidence="2">The sequence shown here is derived from an EMBL/GenBank/DDBJ whole genome shotgun (WGS) entry which is preliminary data.</text>
</comment>
<gene>
    <name evidence="2" type="ORF">VZ94_06110</name>
</gene>
<name>A0A0F3IKL9_9GAMM</name>